<dbReference type="GO" id="GO:0003924">
    <property type="term" value="F:GTPase activity"/>
    <property type="evidence" value="ECO:0007669"/>
    <property type="project" value="InterPro"/>
</dbReference>
<dbReference type="GO" id="GO:0000266">
    <property type="term" value="P:mitochondrial fission"/>
    <property type="evidence" value="ECO:0007669"/>
    <property type="project" value="TreeGrafter"/>
</dbReference>
<dbReference type="InterPro" id="IPR001401">
    <property type="entry name" value="Dynamin_GTPase"/>
</dbReference>
<feature type="compositionally biased region" description="Basic and acidic residues" evidence="4">
    <location>
        <begin position="793"/>
        <end position="810"/>
    </location>
</feature>
<dbReference type="GO" id="GO:0005525">
    <property type="term" value="F:GTP binding"/>
    <property type="evidence" value="ECO:0007669"/>
    <property type="project" value="InterPro"/>
</dbReference>
<dbReference type="SUPFAM" id="SSF52540">
    <property type="entry name" value="P-loop containing nucleoside triphosphate hydrolases"/>
    <property type="match status" value="1"/>
</dbReference>
<dbReference type="Pfam" id="PF02212">
    <property type="entry name" value="GED"/>
    <property type="match status" value="1"/>
</dbReference>
<sequence length="863" mass="96935">MNRFGRFSTSASNDNKSEDTSKSSSDTDVVSLPTTSDSAQSDLMIGSSPKAPQIAASEYAKETIQLNRRIATLGTGFEFDFPRVAVVGAQSSGKSSLVEAISGVSVPRYSNTCTRCPMECTMIPEGTEWSCTINLKTTVGGLTSTQRFGPALITDKNDVELWITRAQAAILSPERKAEFKKMGAEELRRIMREDDRFSKDVIEIEVRDPSLPPLTFVDLPGLIQNHSKSNEMISIVETMVKSFIGGAQRSNTLMLIVMPANEEANNQKAMKLAKDYDKHGARTIGVLTKPDQIRPGDLGLKENAREALEGLGDHRLRNGYYCVRLPNDAERKEKLGSDIISARAEKLFGEAEPWSEVTNRSVFGVNNLVSSVSTLLVNIILANLPKLKKQTEDKLARCRSELHNLPPLPTGRPLVRLMELIRLFSEDVNHAVMGHEHRQYAQKNRGDIYAQLRSDIWRTGVNFKPYLPDSSGSSVTTDIETSEEPWSHTCIPEPERIKMPQLTDSMDLKQVRQVILKSIAWELPGHIPFQATIELVQRSTSQWRKPALACFDAVFEYSGRLFEEMISKRFENYDALRHAIREITRQHHQACKKDALVLLEKSIRLETNPLYTQNYHYYDTQRRKWRSHFRDALSKRLEAQGGSSTNQLQEYQSELDLMGDARAYFKVAYKRFVDYIPLLIEHELSQEFAGHLYECFVDKLPLHDEKKLAELMAEKVIIRTKREQLGNDISRLEEMLRLLEDYEERSSESEGVKRLPYDGPTVPRSVSVETKVDAVTKSATLGVRPSLAPEPILPREKPTVPADAKPDYKADPVAVRPSPFDRIWAAPGAAKSESFDNGSGKGEASMDPRSTTPSASRKGGKRG</sequence>
<dbReference type="Proteomes" id="UP001383192">
    <property type="component" value="Unassembled WGS sequence"/>
</dbReference>
<dbReference type="InterPro" id="IPR003130">
    <property type="entry name" value="GED"/>
</dbReference>
<organism evidence="7 8">
    <name type="scientific">Paramarasmius palmivorus</name>
    <dbReference type="NCBI Taxonomy" id="297713"/>
    <lineage>
        <taxon>Eukaryota</taxon>
        <taxon>Fungi</taxon>
        <taxon>Dikarya</taxon>
        <taxon>Basidiomycota</taxon>
        <taxon>Agaricomycotina</taxon>
        <taxon>Agaricomycetes</taxon>
        <taxon>Agaricomycetidae</taxon>
        <taxon>Agaricales</taxon>
        <taxon>Marasmiineae</taxon>
        <taxon>Marasmiaceae</taxon>
        <taxon>Paramarasmius</taxon>
    </lineage>
</organism>
<dbReference type="GO" id="GO:0006897">
    <property type="term" value="P:endocytosis"/>
    <property type="evidence" value="ECO:0007669"/>
    <property type="project" value="TreeGrafter"/>
</dbReference>
<dbReference type="EMBL" id="JAYKXP010000075">
    <property type="protein sequence ID" value="KAK7030462.1"/>
    <property type="molecule type" value="Genomic_DNA"/>
</dbReference>
<accession>A0AAW0BV09</accession>
<dbReference type="Gene3D" id="3.40.50.300">
    <property type="entry name" value="P-loop containing nucleotide triphosphate hydrolases"/>
    <property type="match status" value="1"/>
</dbReference>
<feature type="domain" description="GED" evidence="5">
    <location>
        <begin position="654"/>
        <end position="747"/>
    </location>
</feature>
<dbReference type="GO" id="GO:0016020">
    <property type="term" value="C:membrane"/>
    <property type="evidence" value="ECO:0007669"/>
    <property type="project" value="TreeGrafter"/>
</dbReference>
<protein>
    <submittedName>
        <fullName evidence="7">Uncharacterized protein</fullName>
    </submittedName>
</protein>
<dbReference type="InterPro" id="IPR022812">
    <property type="entry name" value="Dynamin"/>
</dbReference>
<feature type="region of interest" description="Disordered" evidence="4">
    <location>
        <begin position="1"/>
        <end position="47"/>
    </location>
</feature>
<dbReference type="PANTHER" id="PTHR11566:SF21">
    <property type="entry name" value="DYNAMIN RELATED PROTEIN 1, ISOFORM A"/>
    <property type="match status" value="1"/>
</dbReference>
<dbReference type="InterPro" id="IPR020850">
    <property type="entry name" value="GED_dom"/>
</dbReference>
<keyword evidence="3" id="KW-0175">Coiled coil</keyword>
<gene>
    <name evidence="7" type="ORF">VNI00_014047</name>
</gene>
<dbReference type="SMART" id="SM00053">
    <property type="entry name" value="DYNc"/>
    <property type="match status" value="1"/>
</dbReference>
<dbReference type="GO" id="GO:0005739">
    <property type="term" value="C:mitochondrion"/>
    <property type="evidence" value="ECO:0007669"/>
    <property type="project" value="TreeGrafter"/>
</dbReference>
<dbReference type="InterPro" id="IPR000375">
    <property type="entry name" value="Dynamin_stalk"/>
</dbReference>
<keyword evidence="1" id="KW-0547">Nucleotide-binding</keyword>
<evidence type="ECO:0000259" key="6">
    <source>
        <dbReference type="PROSITE" id="PS51718"/>
    </source>
</evidence>
<feature type="region of interest" description="Disordered" evidence="4">
    <location>
        <begin position="785"/>
        <end position="863"/>
    </location>
</feature>
<dbReference type="PROSITE" id="PS51718">
    <property type="entry name" value="G_DYNAMIN_2"/>
    <property type="match status" value="1"/>
</dbReference>
<evidence type="ECO:0000313" key="8">
    <source>
        <dbReference type="Proteomes" id="UP001383192"/>
    </source>
</evidence>
<feature type="domain" description="Dynamin-type G" evidence="6">
    <location>
        <begin position="78"/>
        <end position="385"/>
    </location>
</feature>
<evidence type="ECO:0000256" key="3">
    <source>
        <dbReference type="SAM" id="Coils"/>
    </source>
</evidence>
<dbReference type="CDD" id="cd08771">
    <property type="entry name" value="DLP_1"/>
    <property type="match status" value="1"/>
</dbReference>
<comment type="caution">
    <text evidence="7">The sequence shown here is derived from an EMBL/GenBank/DDBJ whole genome shotgun (WGS) entry which is preliminary data.</text>
</comment>
<dbReference type="AlphaFoldDB" id="A0AAW0BV09"/>
<feature type="coiled-coil region" evidence="3">
    <location>
        <begin position="722"/>
        <end position="752"/>
    </location>
</feature>
<dbReference type="Pfam" id="PF01031">
    <property type="entry name" value="Dynamin_M"/>
    <property type="match status" value="2"/>
</dbReference>
<dbReference type="PROSITE" id="PS51388">
    <property type="entry name" value="GED"/>
    <property type="match status" value="1"/>
</dbReference>
<name>A0AAW0BV09_9AGAR</name>
<dbReference type="PRINTS" id="PR00195">
    <property type="entry name" value="DYNAMIN"/>
</dbReference>
<reference evidence="7 8" key="1">
    <citation type="submission" date="2024-01" db="EMBL/GenBank/DDBJ databases">
        <title>A draft genome for a cacao thread blight-causing isolate of Paramarasmius palmivorus.</title>
        <authorList>
            <person name="Baruah I.K."/>
            <person name="Bukari Y."/>
            <person name="Amoako-Attah I."/>
            <person name="Meinhardt L.W."/>
            <person name="Bailey B.A."/>
            <person name="Cohen S.P."/>
        </authorList>
    </citation>
    <scope>NUCLEOTIDE SEQUENCE [LARGE SCALE GENOMIC DNA]</scope>
    <source>
        <strain evidence="7 8">GH-12</strain>
    </source>
</reference>
<dbReference type="Pfam" id="PF00350">
    <property type="entry name" value="Dynamin_N"/>
    <property type="match status" value="1"/>
</dbReference>
<evidence type="ECO:0000256" key="1">
    <source>
        <dbReference type="ARBA" id="ARBA00022741"/>
    </source>
</evidence>
<feature type="compositionally biased region" description="Polar residues" evidence="4">
    <location>
        <begin position="32"/>
        <end position="41"/>
    </location>
</feature>
<dbReference type="GO" id="GO:0005874">
    <property type="term" value="C:microtubule"/>
    <property type="evidence" value="ECO:0007669"/>
    <property type="project" value="TreeGrafter"/>
</dbReference>
<dbReference type="PANTHER" id="PTHR11566">
    <property type="entry name" value="DYNAMIN"/>
    <property type="match status" value="1"/>
</dbReference>
<dbReference type="InterPro" id="IPR027417">
    <property type="entry name" value="P-loop_NTPase"/>
</dbReference>
<evidence type="ECO:0000256" key="4">
    <source>
        <dbReference type="SAM" id="MobiDB-lite"/>
    </source>
</evidence>
<evidence type="ECO:0000313" key="7">
    <source>
        <dbReference type="EMBL" id="KAK7030462.1"/>
    </source>
</evidence>
<keyword evidence="8" id="KW-1185">Reference proteome</keyword>
<evidence type="ECO:0000259" key="5">
    <source>
        <dbReference type="PROSITE" id="PS51388"/>
    </source>
</evidence>
<dbReference type="GO" id="GO:0048312">
    <property type="term" value="P:intracellular distribution of mitochondria"/>
    <property type="evidence" value="ECO:0007669"/>
    <property type="project" value="TreeGrafter"/>
</dbReference>
<evidence type="ECO:0000256" key="2">
    <source>
        <dbReference type="ARBA" id="ARBA00023134"/>
    </source>
</evidence>
<dbReference type="InterPro" id="IPR030381">
    <property type="entry name" value="G_DYNAMIN_dom"/>
</dbReference>
<keyword evidence="2" id="KW-0342">GTP-binding</keyword>
<feature type="compositionally biased region" description="Low complexity" evidence="4">
    <location>
        <begin position="22"/>
        <end position="31"/>
    </location>
</feature>
<dbReference type="GO" id="GO:0016559">
    <property type="term" value="P:peroxisome fission"/>
    <property type="evidence" value="ECO:0007669"/>
    <property type="project" value="TreeGrafter"/>
</dbReference>
<dbReference type="GO" id="GO:0008017">
    <property type="term" value="F:microtubule binding"/>
    <property type="evidence" value="ECO:0007669"/>
    <property type="project" value="TreeGrafter"/>
</dbReference>
<proteinExistence type="predicted"/>
<dbReference type="Gene3D" id="1.20.120.1240">
    <property type="entry name" value="Dynamin, middle domain"/>
    <property type="match status" value="1"/>
</dbReference>
<dbReference type="InterPro" id="IPR045063">
    <property type="entry name" value="Dynamin_N"/>
</dbReference>